<gene>
    <name evidence="2" type="primary">GSVIVT00026920001_16</name>
    <name evidence="1" type="synonym">GSVIVT00026920001_4</name>
    <name evidence="1" type="ORF">CK203_093886</name>
    <name evidence="2" type="ORF">CK203_108606</name>
</gene>
<dbReference type="EMBL" id="QGNW01001914">
    <property type="protein sequence ID" value="RVW28146.1"/>
    <property type="molecule type" value="Genomic_DNA"/>
</dbReference>
<dbReference type="InterPro" id="IPR011050">
    <property type="entry name" value="Pectin_lyase_fold/virulence"/>
</dbReference>
<protein>
    <submittedName>
        <fullName evidence="2">Putative polygalacturonase</fullName>
    </submittedName>
</protein>
<organism evidence="2 3">
    <name type="scientific">Vitis vinifera</name>
    <name type="common">Grape</name>
    <dbReference type="NCBI Taxonomy" id="29760"/>
    <lineage>
        <taxon>Eukaryota</taxon>
        <taxon>Viridiplantae</taxon>
        <taxon>Streptophyta</taxon>
        <taxon>Embryophyta</taxon>
        <taxon>Tracheophyta</taxon>
        <taxon>Spermatophyta</taxon>
        <taxon>Magnoliopsida</taxon>
        <taxon>eudicotyledons</taxon>
        <taxon>Gunneridae</taxon>
        <taxon>Pentapetalae</taxon>
        <taxon>rosids</taxon>
        <taxon>Vitales</taxon>
        <taxon>Vitaceae</taxon>
        <taxon>Viteae</taxon>
        <taxon>Vitis</taxon>
    </lineage>
</organism>
<dbReference type="PANTHER" id="PTHR31339">
    <property type="entry name" value="PECTIN LYASE-RELATED"/>
    <property type="match status" value="1"/>
</dbReference>
<dbReference type="Gene3D" id="2.160.20.10">
    <property type="entry name" value="Single-stranded right-handed beta-helix, Pectin lyase-like"/>
    <property type="match status" value="1"/>
</dbReference>
<comment type="caution">
    <text evidence="2">The sequence shown here is derived from an EMBL/GenBank/DDBJ whole genome shotgun (WGS) entry which is preliminary data.</text>
</comment>
<dbReference type="PANTHER" id="PTHR31339:SF12">
    <property type="entry name" value="ENDO-POLYGALACTURONASE-LIKE PROTEIN"/>
    <property type="match status" value="1"/>
</dbReference>
<dbReference type="AlphaFoldDB" id="A0A438CY82"/>
<evidence type="ECO:0000313" key="2">
    <source>
        <dbReference type="EMBL" id="RVW28146.1"/>
    </source>
</evidence>
<evidence type="ECO:0000313" key="3">
    <source>
        <dbReference type="Proteomes" id="UP000288805"/>
    </source>
</evidence>
<dbReference type="Proteomes" id="UP000288805">
    <property type="component" value="Unassembled WGS sequence"/>
</dbReference>
<accession>A0A438CY82</accession>
<dbReference type="InterPro" id="IPR012334">
    <property type="entry name" value="Pectin_lyas_fold"/>
</dbReference>
<dbReference type="InterPro" id="IPR051801">
    <property type="entry name" value="GH28_Enzymes"/>
</dbReference>
<proteinExistence type="predicted"/>
<dbReference type="EMBL" id="QGNW01002501">
    <property type="protein sequence ID" value="RVW19184.1"/>
    <property type="molecule type" value="Genomic_DNA"/>
</dbReference>
<reference evidence="2 3" key="1">
    <citation type="journal article" date="2018" name="PLoS Genet.">
        <title>Population sequencing reveals clonal diversity and ancestral inbreeding in the grapevine cultivar Chardonnay.</title>
        <authorList>
            <person name="Roach M.J."/>
            <person name="Johnson D.L."/>
            <person name="Bohlmann J."/>
            <person name="van Vuuren H.J."/>
            <person name="Jones S.J."/>
            <person name="Pretorius I.S."/>
            <person name="Schmidt S.A."/>
            <person name="Borneman A.R."/>
        </authorList>
    </citation>
    <scope>NUCLEOTIDE SEQUENCE [LARGE SCALE GENOMIC DNA]</scope>
    <source>
        <strain evidence="3">cv. Chardonnay</strain>
        <strain evidence="2">I10V1</strain>
        <tissue evidence="2">Leaf</tissue>
    </source>
</reference>
<evidence type="ECO:0000313" key="1">
    <source>
        <dbReference type="EMBL" id="RVW19184.1"/>
    </source>
</evidence>
<sequence>MEPIKYKALRCRKHSVVLMNIRPTGDGKMMNTEAFKSSIDHFSQFSDYGGIKLIMPSRKWLTQSFNLTSHFTLYVDKDVVILRA</sequence>
<name>A0A438CY82_VITVI</name>
<dbReference type="SUPFAM" id="SSF51126">
    <property type="entry name" value="Pectin lyase-like"/>
    <property type="match status" value="1"/>
</dbReference>